<keyword evidence="2" id="KW-1185">Reference proteome</keyword>
<organism evidence="1 2">
    <name type="scientific">Erpetoichthys calabaricus</name>
    <name type="common">Rope fish</name>
    <name type="synonym">Calamoichthys calabaricus</name>
    <dbReference type="NCBI Taxonomy" id="27687"/>
    <lineage>
        <taxon>Eukaryota</taxon>
        <taxon>Metazoa</taxon>
        <taxon>Chordata</taxon>
        <taxon>Craniata</taxon>
        <taxon>Vertebrata</taxon>
        <taxon>Euteleostomi</taxon>
        <taxon>Actinopterygii</taxon>
        <taxon>Polypteriformes</taxon>
        <taxon>Polypteridae</taxon>
        <taxon>Erpetoichthys</taxon>
    </lineage>
</organism>
<reference evidence="1" key="2">
    <citation type="submission" date="2025-08" db="UniProtKB">
        <authorList>
            <consortium name="Ensembl"/>
        </authorList>
    </citation>
    <scope>IDENTIFICATION</scope>
</reference>
<accession>A0A8C4SHP0</accession>
<evidence type="ECO:0000313" key="1">
    <source>
        <dbReference type="Ensembl" id="ENSECRP00000016916.1"/>
    </source>
</evidence>
<reference evidence="1" key="1">
    <citation type="submission" date="2021-06" db="EMBL/GenBank/DDBJ databases">
        <authorList>
            <consortium name="Wellcome Sanger Institute Data Sharing"/>
        </authorList>
    </citation>
    <scope>NUCLEOTIDE SEQUENCE [LARGE SCALE GENOMIC DNA]</scope>
</reference>
<proteinExistence type="predicted"/>
<protein>
    <submittedName>
        <fullName evidence="1">Uncharacterized protein</fullName>
    </submittedName>
</protein>
<sequence>MSPTNILIFIFPDLGGFPPSNAVNKISYFSFSSLSKAFWSTKTGTLLFLRPSFISTPCDRFRNCKTVIISLSILIA</sequence>
<dbReference type="AlphaFoldDB" id="A0A8C4SHP0"/>
<dbReference type="Proteomes" id="UP000694620">
    <property type="component" value="Chromosome 11"/>
</dbReference>
<reference evidence="1" key="3">
    <citation type="submission" date="2025-09" db="UniProtKB">
        <authorList>
            <consortium name="Ensembl"/>
        </authorList>
    </citation>
    <scope>IDENTIFICATION</scope>
</reference>
<evidence type="ECO:0000313" key="2">
    <source>
        <dbReference type="Proteomes" id="UP000694620"/>
    </source>
</evidence>
<name>A0A8C4SHP0_ERPCA</name>
<dbReference type="Ensembl" id="ENSECRT00000017216.1">
    <property type="protein sequence ID" value="ENSECRP00000016916.1"/>
    <property type="gene ID" value="ENSECRG00000011222.1"/>
</dbReference>